<sequence length="216" mass="24202">MQPWALVPQAHRIDRRGAREERDAYHDHFRYKRITRLASDCPPWVLGQELGWVVRSPITVEMTPVGDIDFGLPEGEDLRVVGNKVGRSEMWRRGAGWIATRDTDWLRFHDFQTPAGWESMFLPNGAGTVEWRLGWGIQIPERYFVMVLGMAEPGLTVPVGVIPARTANAMTSQGGFSIAIEPTRTVKLNRGDPVARIVLLHPESLQATVAEEAAHA</sequence>
<reference evidence="1 2" key="1">
    <citation type="submission" date="2021-01" db="EMBL/GenBank/DDBJ databases">
        <title>Whole genome shotgun sequence of Actinoplanes humidus NBRC 14915.</title>
        <authorList>
            <person name="Komaki H."/>
            <person name="Tamura T."/>
        </authorList>
    </citation>
    <scope>NUCLEOTIDE SEQUENCE [LARGE SCALE GENOMIC DNA]</scope>
    <source>
        <strain evidence="1 2">NBRC 14915</strain>
    </source>
</reference>
<name>A0ABQ3ZWC4_9ACTN</name>
<keyword evidence="2" id="KW-1185">Reference proteome</keyword>
<dbReference type="EMBL" id="BOMN01000086">
    <property type="protein sequence ID" value="GIE22827.1"/>
    <property type="molecule type" value="Genomic_DNA"/>
</dbReference>
<dbReference type="SUPFAM" id="SSF51283">
    <property type="entry name" value="dUTPase-like"/>
    <property type="match status" value="1"/>
</dbReference>
<proteinExistence type="predicted"/>
<comment type="caution">
    <text evidence="1">The sequence shown here is derived from an EMBL/GenBank/DDBJ whole genome shotgun (WGS) entry which is preliminary data.</text>
</comment>
<evidence type="ECO:0000313" key="2">
    <source>
        <dbReference type="Proteomes" id="UP000603200"/>
    </source>
</evidence>
<dbReference type="RefSeq" id="WP_239159234.1">
    <property type="nucleotide sequence ID" value="NZ_BAAATV010000011.1"/>
</dbReference>
<organism evidence="1 2">
    <name type="scientific">Winogradskya humida</name>
    <dbReference type="NCBI Taxonomy" id="113566"/>
    <lineage>
        <taxon>Bacteria</taxon>
        <taxon>Bacillati</taxon>
        <taxon>Actinomycetota</taxon>
        <taxon>Actinomycetes</taxon>
        <taxon>Micromonosporales</taxon>
        <taxon>Micromonosporaceae</taxon>
        <taxon>Winogradskya</taxon>
    </lineage>
</organism>
<evidence type="ECO:0000313" key="1">
    <source>
        <dbReference type="EMBL" id="GIE22827.1"/>
    </source>
</evidence>
<gene>
    <name evidence="1" type="ORF">Ahu01nite_059290</name>
</gene>
<dbReference type="InterPro" id="IPR036157">
    <property type="entry name" value="dUTPase-like_sf"/>
</dbReference>
<protein>
    <submittedName>
        <fullName evidence="1">Uncharacterized protein</fullName>
    </submittedName>
</protein>
<dbReference type="Proteomes" id="UP000603200">
    <property type="component" value="Unassembled WGS sequence"/>
</dbReference>
<accession>A0ABQ3ZWC4</accession>